<dbReference type="GO" id="GO:0070772">
    <property type="term" value="C:PAS complex"/>
    <property type="evidence" value="ECO:0007669"/>
    <property type="project" value="TreeGrafter"/>
</dbReference>
<dbReference type="InterPro" id="IPR024260">
    <property type="entry name" value="Vac7"/>
</dbReference>
<dbReference type="EMBL" id="JANBQB010000268">
    <property type="protein sequence ID" value="KAJ1978578.1"/>
    <property type="molecule type" value="Genomic_DNA"/>
</dbReference>
<keyword evidence="3" id="KW-1185">Reference proteome</keyword>
<dbReference type="OrthoDB" id="1204at2759"/>
<feature type="region of interest" description="Disordered" evidence="1">
    <location>
        <begin position="600"/>
        <end position="622"/>
    </location>
</feature>
<evidence type="ECO:0000313" key="3">
    <source>
        <dbReference type="Proteomes" id="UP001151582"/>
    </source>
</evidence>
<protein>
    <submittedName>
        <fullName evidence="2">Vacuolar inheritance and morphology protein</fullName>
    </submittedName>
</protein>
<evidence type="ECO:0000313" key="2">
    <source>
        <dbReference type="EMBL" id="KAJ1978578.1"/>
    </source>
</evidence>
<name>A0A9W8B1D3_9FUNG</name>
<dbReference type="PANTHER" id="PTHR28258:SF1">
    <property type="entry name" value="VACUOLAR SEGREGATION PROTEIN 7"/>
    <property type="match status" value="1"/>
</dbReference>
<evidence type="ECO:0000256" key="1">
    <source>
        <dbReference type="SAM" id="MobiDB-lite"/>
    </source>
</evidence>
<organism evidence="2 3">
    <name type="scientific">Dimargaris verticillata</name>
    <dbReference type="NCBI Taxonomy" id="2761393"/>
    <lineage>
        <taxon>Eukaryota</taxon>
        <taxon>Fungi</taxon>
        <taxon>Fungi incertae sedis</taxon>
        <taxon>Zoopagomycota</taxon>
        <taxon>Kickxellomycotina</taxon>
        <taxon>Dimargaritomycetes</taxon>
        <taxon>Dimargaritales</taxon>
        <taxon>Dimargaritaceae</taxon>
        <taxon>Dimargaris</taxon>
    </lineage>
</organism>
<feature type="region of interest" description="Disordered" evidence="1">
    <location>
        <begin position="25"/>
        <end position="75"/>
    </location>
</feature>
<dbReference type="Proteomes" id="UP001151582">
    <property type="component" value="Unassembled WGS sequence"/>
</dbReference>
<feature type="region of interest" description="Disordered" evidence="1">
    <location>
        <begin position="347"/>
        <end position="391"/>
    </location>
</feature>
<dbReference type="GO" id="GO:0000011">
    <property type="term" value="P:vacuole inheritance"/>
    <property type="evidence" value="ECO:0007669"/>
    <property type="project" value="TreeGrafter"/>
</dbReference>
<feature type="region of interest" description="Disordered" evidence="1">
    <location>
        <begin position="109"/>
        <end position="211"/>
    </location>
</feature>
<reference evidence="2" key="1">
    <citation type="submission" date="2022-07" db="EMBL/GenBank/DDBJ databases">
        <title>Phylogenomic reconstructions and comparative analyses of Kickxellomycotina fungi.</title>
        <authorList>
            <person name="Reynolds N.K."/>
            <person name="Stajich J.E."/>
            <person name="Barry K."/>
            <person name="Grigoriev I.V."/>
            <person name="Crous P."/>
            <person name="Smith M.E."/>
        </authorList>
    </citation>
    <scope>NUCLEOTIDE SEQUENCE</scope>
    <source>
        <strain evidence="2">RSA 567</strain>
    </source>
</reference>
<comment type="caution">
    <text evidence="2">The sequence shown here is derived from an EMBL/GenBank/DDBJ whole genome shotgun (WGS) entry which is preliminary data.</text>
</comment>
<feature type="compositionally biased region" description="Polar residues" evidence="1">
    <location>
        <begin position="32"/>
        <end position="52"/>
    </location>
</feature>
<dbReference type="GO" id="GO:1903778">
    <property type="term" value="P:protein localization to vacuolar membrane"/>
    <property type="evidence" value="ECO:0007669"/>
    <property type="project" value="TreeGrafter"/>
</dbReference>
<feature type="region of interest" description="Disordered" evidence="1">
    <location>
        <begin position="237"/>
        <end position="262"/>
    </location>
</feature>
<feature type="compositionally biased region" description="Polar residues" evidence="1">
    <location>
        <begin position="109"/>
        <end position="149"/>
    </location>
</feature>
<gene>
    <name evidence="2" type="primary">VAC7</name>
    <name evidence="2" type="ORF">H4R34_003156</name>
</gene>
<accession>A0A9W8B1D3</accession>
<proteinExistence type="predicted"/>
<sequence length="696" mass="75551">MGDSPKHKTMLTQLTDLDDHDLDEQAGLFLRSTESLQPTAPHNNQRSLVSSTAGRGPDGRPDIDPGDAPAPSSTAMSARAVHAAPFFQPSHVFPDMMDIAAMVDRNATLQQQGPSQRLSRLSTQAWHHGSPATTPGPTNLPSYPASPTSVAVPAEVTENRTPLGSMAPADPSGDGPAVSQASCPGSDAEDAATWPEPPRSGTESSWRLTLPSESIRRNISTMSVDPGRQLSVEAARCGPAGTARPTADRKKTRALDDDDDDECFIYRNPRQRPQSVAYDLPPLPATDRRLSHVQPAPGARTGSGPYDHRWSMVNPGAHPVPEAHWRMGGARGGSAYFNVTPEEYFASPPLADHPPPTPSNRPERRVVSSPHQAFPPRTSAHADASGSGHPLFNRRSKYPGSAYFGPVEELNETVPLFRRHRYPPDEVPLARHSWWWHMVYSLTLSALLILAFGMALVLLNASSVPLAGVGVMRITNVLAAEKQLMFDMHLAAANGNIQAVALETIDLSIFAAAVVSKNHTKSPDGESVPPLSNPTLFLGTLTDFNDPVVFPAGTLRRAKLSIVTTQVRLKNPGVTETTDRTWAAHVRQGRPDFIRVEASASATTTTTAAGPTPTPIDPPGDETDAEKWARMLLRPYDLTVRGTLRYTLWFKSHVIRVCFVQRVDPNQGALFTTMAPHKSWPRVTFNECDKDEHPSH</sequence>
<dbReference type="GO" id="GO:0010513">
    <property type="term" value="P:positive regulation of phosphatidylinositol biosynthetic process"/>
    <property type="evidence" value="ECO:0007669"/>
    <property type="project" value="TreeGrafter"/>
</dbReference>
<feature type="region of interest" description="Disordered" evidence="1">
    <location>
        <begin position="1"/>
        <end position="20"/>
    </location>
</feature>
<feature type="compositionally biased region" description="Low complexity" evidence="1">
    <location>
        <begin position="600"/>
        <end position="611"/>
    </location>
</feature>
<dbReference type="PANTHER" id="PTHR28258">
    <property type="entry name" value="VACUOLAR SEGREGATION PROTEIN 7"/>
    <property type="match status" value="1"/>
</dbReference>
<dbReference type="AlphaFoldDB" id="A0A9W8B1D3"/>
<feature type="compositionally biased region" description="Basic and acidic residues" evidence="1">
    <location>
        <begin position="246"/>
        <end position="255"/>
    </location>
</feature>
<dbReference type="GO" id="GO:0000329">
    <property type="term" value="C:fungal-type vacuole membrane"/>
    <property type="evidence" value="ECO:0007669"/>
    <property type="project" value="TreeGrafter"/>
</dbReference>
<dbReference type="Pfam" id="PF12751">
    <property type="entry name" value="Vac7"/>
    <property type="match status" value="1"/>
</dbReference>